<dbReference type="Pfam" id="PF00656">
    <property type="entry name" value="Peptidase_C14"/>
    <property type="match status" value="2"/>
</dbReference>
<evidence type="ECO:0000259" key="2">
    <source>
        <dbReference type="Pfam" id="PF00656"/>
    </source>
</evidence>
<accession>A0AAE0AJA4</accession>
<dbReference type="InterPro" id="IPR050452">
    <property type="entry name" value="Metacaspase"/>
</dbReference>
<sequence>MEKGKQRMVVQVGCNYPNTKNELCGCINDVVAMNEVLIKRLGFKPSGMELLIDAPRPGPNFVMPTGANMEPGRPFRKDEAIVPIDLNLITYLDFRQLVNRIPKGPSFTFLLDSCHSGGLIDREKQQIGPSSSIIQNYC</sequence>
<keyword evidence="4" id="KW-1185">Reference proteome</keyword>
<name>A0AAE0AJA4_9ROSI</name>
<evidence type="ECO:0000313" key="3">
    <source>
        <dbReference type="EMBL" id="KAK3219118.1"/>
    </source>
</evidence>
<feature type="domain" description="Peptidase C14 caspase" evidence="2">
    <location>
        <begin position="7"/>
        <end position="44"/>
    </location>
</feature>
<dbReference type="Gene3D" id="3.40.50.1460">
    <property type="match status" value="1"/>
</dbReference>
<organism evidence="3 4">
    <name type="scientific">Dipteronia sinensis</name>
    <dbReference type="NCBI Taxonomy" id="43782"/>
    <lineage>
        <taxon>Eukaryota</taxon>
        <taxon>Viridiplantae</taxon>
        <taxon>Streptophyta</taxon>
        <taxon>Embryophyta</taxon>
        <taxon>Tracheophyta</taxon>
        <taxon>Spermatophyta</taxon>
        <taxon>Magnoliopsida</taxon>
        <taxon>eudicotyledons</taxon>
        <taxon>Gunneridae</taxon>
        <taxon>Pentapetalae</taxon>
        <taxon>rosids</taxon>
        <taxon>malvids</taxon>
        <taxon>Sapindales</taxon>
        <taxon>Sapindaceae</taxon>
        <taxon>Hippocastanoideae</taxon>
        <taxon>Acereae</taxon>
        <taxon>Dipteronia</taxon>
    </lineage>
</organism>
<dbReference type="Proteomes" id="UP001281410">
    <property type="component" value="Unassembled WGS sequence"/>
</dbReference>
<feature type="domain" description="Peptidase C14 caspase" evidence="2">
    <location>
        <begin position="67"/>
        <end position="127"/>
    </location>
</feature>
<dbReference type="GO" id="GO:0006508">
    <property type="term" value="P:proteolysis"/>
    <property type="evidence" value="ECO:0007669"/>
    <property type="project" value="InterPro"/>
</dbReference>
<comment type="similarity">
    <text evidence="1">Belongs to the peptidase C14B family.</text>
</comment>
<dbReference type="GO" id="GO:0005737">
    <property type="term" value="C:cytoplasm"/>
    <property type="evidence" value="ECO:0007669"/>
    <property type="project" value="TreeGrafter"/>
</dbReference>
<dbReference type="AlphaFoldDB" id="A0AAE0AJA4"/>
<proteinExistence type="inferred from homology"/>
<dbReference type="GO" id="GO:0004197">
    <property type="term" value="F:cysteine-type endopeptidase activity"/>
    <property type="evidence" value="ECO:0007669"/>
    <property type="project" value="InterPro"/>
</dbReference>
<comment type="caution">
    <text evidence="3">The sequence shown here is derived from an EMBL/GenBank/DDBJ whole genome shotgun (WGS) entry which is preliminary data.</text>
</comment>
<dbReference type="InterPro" id="IPR011600">
    <property type="entry name" value="Pept_C14_caspase"/>
</dbReference>
<evidence type="ECO:0000256" key="1">
    <source>
        <dbReference type="ARBA" id="ARBA00009005"/>
    </source>
</evidence>
<evidence type="ECO:0000313" key="4">
    <source>
        <dbReference type="Proteomes" id="UP001281410"/>
    </source>
</evidence>
<dbReference type="EMBL" id="JANJYJ010000004">
    <property type="protein sequence ID" value="KAK3219118.1"/>
    <property type="molecule type" value="Genomic_DNA"/>
</dbReference>
<reference evidence="3" key="1">
    <citation type="journal article" date="2023" name="Plant J.">
        <title>Genome sequences and population genomics provide insights into the demographic history, inbreeding, and mutation load of two 'living fossil' tree species of Dipteronia.</title>
        <authorList>
            <person name="Feng Y."/>
            <person name="Comes H.P."/>
            <person name="Chen J."/>
            <person name="Zhu S."/>
            <person name="Lu R."/>
            <person name="Zhang X."/>
            <person name="Li P."/>
            <person name="Qiu J."/>
            <person name="Olsen K.M."/>
            <person name="Qiu Y."/>
        </authorList>
    </citation>
    <scope>NUCLEOTIDE SEQUENCE</scope>
    <source>
        <strain evidence="3">NBL</strain>
    </source>
</reference>
<protein>
    <recommendedName>
        <fullName evidence="2">Peptidase C14 caspase domain-containing protein</fullName>
    </recommendedName>
</protein>
<dbReference type="Gene3D" id="3.40.50.12660">
    <property type="match status" value="1"/>
</dbReference>
<dbReference type="PANTHER" id="PTHR48104">
    <property type="entry name" value="METACASPASE-4"/>
    <property type="match status" value="1"/>
</dbReference>
<gene>
    <name evidence="3" type="ORF">Dsin_013088</name>
</gene>
<dbReference type="PANTHER" id="PTHR48104:SF7">
    <property type="entry name" value="METACASPASE-9"/>
    <property type="match status" value="1"/>
</dbReference>